<evidence type="ECO:0000313" key="3">
    <source>
        <dbReference type="EMBL" id="KAF4719883.1"/>
    </source>
</evidence>
<feature type="region of interest" description="Disordered" evidence="1">
    <location>
        <begin position="1"/>
        <end position="21"/>
    </location>
</feature>
<dbReference type="Proteomes" id="UP000574390">
    <property type="component" value="Unassembled WGS sequence"/>
</dbReference>
<proteinExistence type="predicted"/>
<dbReference type="InterPro" id="IPR006910">
    <property type="entry name" value="Rad21_Rec8_N"/>
</dbReference>
<feature type="region of interest" description="Disordered" evidence="1">
    <location>
        <begin position="99"/>
        <end position="132"/>
    </location>
</feature>
<evidence type="ECO:0000256" key="1">
    <source>
        <dbReference type="SAM" id="MobiDB-lite"/>
    </source>
</evidence>
<organism evidence="3 4">
    <name type="scientific">Perkinsus olseni</name>
    <name type="common">Perkinsus atlanticus</name>
    <dbReference type="NCBI Taxonomy" id="32597"/>
    <lineage>
        <taxon>Eukaryota</taxon>
        <taxon>Sar</taxon>
        <taxon>Alveolata</taxon>
        <taxon>Perkinsozoa</taxon>
        <taxon>Perkinsea</taxon>
        <taxon>Perkinsida</taxon>
        <taxon>Perkinsidae</taxon>
        <taxon>Perkinsus</taxon>
    </lineage>
</organism>
<sequence length="532" mass="56686">MPTSAAAAAPRTPRRRAVGGGKDPSPLVVLWRLAYALKGLSREAALDVKLSEAARVVMSSELKTSGPLLLGLSRLHKLKVEVVETMAEGLIGRMLRNPTAANNWSGGGRGAAKSSKKRGRGGAPPLAPSLPAISEEADGWSEAETIDALRENARLLSPAMKAIMEHMTPSRSAPSPFSRGNTPLDDLLSAVVASNSSRRRSRRGSAMSSESPVRSVNLGGGGADDSAMDIDTLRGLAQQPPPSEFSFDDGGDAGGPPSSGRKRRRSSSTLSGRGVFDTTLEVGRDSSLASMPVTPAGDDDDGWEFRGLPPGVAPPPPTTRQVVARAAPRRRRRVTVGSSRAARNKGADVGGISLLPSRQKRNHRRRNGGMPDLTPDDVLGFISTHLRSVEEMQDGQDYEEDVMPVASQDLGHVCSPIGGGRPPLSEVSFMPPFTPDRRGSSVEEMQEEQDDPTLAVATPFTDLGMYDDLEVLWSPQERAPSVASGSPASVTRRVFPARHENRTDLKALFCRVAGSLVLRHCGPPWRCSGRSR</sequence>
<gene>
    <name evidence="3" type="primary">LYPLA1_5</name>
    <name evidence="3" type="ORF">FOZ62_025343</name>
</gene>
<comment type="caution">
    <text evidence="3">The sequence shown here is derived from an EMBL/GenBank/DDBJ whole genome shotgun (WGS) entry which is preliminary data.</text>
</comment>
<reference evidence="3 4" key="1">
    <citation type="submission" date="2020-04" db="EMBL/GenBank/DDBJ databases">
        <title>Perkinsus olseni comparative genomics.</title>
        <authorList>
            <person name="Bogema D.R."/>
        </authorList>
    </citation>
    <scope>NUCLEOTIDE SEQUENCE [LARGE SCALE GENOMIC DNA]</scope>
    <source>
        <strain evidence="3">ATCC PRA-205</strain>
    </source>
</reference>
<dbReference type="Pfam" id="PF04825">
    <property type="entry name" value="Rad21_Rec8_N"/>
    <property type="match status" value="1"/>
</dbReference>
<feature type="compositionally biased region" description="Low complexity" evidence="1">
    <location>
        <begin position="1"/>
        <end position="11"/>
    </location>
</feature>
<accession>A0A7J6RGX1</accession>
<protein>
    <submittedName>
        <fullName evidence="3">Acyl-protein thioesterase</fullName>
    </submittedName>
</protein>
<name>A0A7J6RGX1_PEROL</name>
<dbReference type="AlphaFoldDB" id="A0A7J6RGX1"/>
<feature type="region of interest" description="Disordered" evidence="1">
    <location>
        <begin position="192"/>
        <end position="330"/>
    </location>
</feature>
<dbReference type="EMBL" id="JABANM010022257">
    <property type="protein sequence ID" value="KAF4719883.1"/>
    <property type="molecule type" value="Genomic_DNA"/>
</dbReference>
<evidence type="ECO:0000259" key="2">
    <source>
        <dbReference type="Pfam" id="PF04825"/>
    </source>
</evidence>
<feature type="domain" description="Rad21/Rec8-like protein N-terminal" evidence="2">
    <location>
        <begin position="25"/>
        <end position="86"/>
    </location>
</feature>
<evidence type="ECO:0000313" key="4">
    <source>
        <dbReference type="Proteomes" id="UP000574390"/>
    </source>
</evidence>